<comment type="caution">
    <text evidence="2">The sequence shown here is derived from an EMBL/GenBank/DDBJ whole genome shotgun (WGS) entry which is preliminary data.</text>
</comment>
<name>A0A8H7PVK6_MORIS</name>
<dbReference type="PANTHER" id="PTHR46517">
    <property type="entry name" value="FRUCTOSE-2,6-BISPHOSPHATASE TIGAR"/>
    <property type="match status" value="1"/>
</dbReference>
<dbReference type="Gene3D" id="3.40.50.1240">
    <property type="entry name" value="Phosphoglycerate mutase-like"/>
    <property type="match status" value="1"/>
</dbReference>
<keyword evidence="1" id="KW-0378">Hydrolase</keyword>
<evidence type="ECO:0000313" key="3">
    <source>
        <dbReference type="Proteomes" id="UP000654370"/>
    </source>
</evidence>
<dbReference type="InterPro" id="IPR051695">
    <property type="entry name" value="Phosphoglycerate_Mutase"/>
</dbReference>
<dbReference type="GO" id="GO:0004331">
    <property type="term" value="F:fructose-2,6-bisphosphate 2-phosphatase activity"/>
    <property type="evidence" value="ECO:0007669"/>
    <property type="project" value="TreeGrafter"/>
</dbReference>
<keyword evidence="3" id="KW-1185">Reference proteome</keyword>
<proteinExistence type="predicted"/>
<dbReference type="PANTHER" id="PTHR46517:SF1">
    <property type="entry name" value="FRUCTOSE-2,6-BISPHOSPHATASE TIGAR"/>
    <property type="match status" value="1"/>
</dbReference>
<dbReference type="Pfam" id="PF00300">
    <property type="entry name" value="His_Phos_1"/>
    <property type="match status" value="1"/>
</dbReference>
<accession>A0A8H7PVK6</accession>
<reference evidence="2" key="1">
    <citation type="submission" date="2020-12" db="EMBL/GenBank/DDBJ databases">
        <title>Metabolic potential, ecology and presence of endohyphal bacteria is reflected in genomic diversity of Mucoromycotina.</title>
        <authorList>
            <person name="Muszewska A."/>
            <person name="Okrasinska A."/>
            <person name="Steczkiewicz K."/>
            <person name="Drgas O."/>
            <person name="Orlowska M."/>
            <person name="Perlinska-Lenart U."/>
            <person name="Aleksandrzak-Piekarczyk T."/>
            <person name="Szatraj K."/>
            <person name="Zielenkiewicz U."/>
            <person name="Pilsyk S."/>
            <person name="Malc E."/>
            <person name="Mieczkowski P."/>
            <person name="Kruszewska J.S."/>
            <person name="Biernat P."/>
            <person name="Pawlowska J."/>
        </authorList>
    </citation>
    <scope>NUCLEOTIDE SEQUENCE</scope>
    <source>
        <strain evidence="2">WA0000067209</strain>
    </source>
</reference>
<evidence type="ECO:0000256" key="1">
    <source>
        <dbReference type="ARBA" id="ARBA00022801"/>
    </source>
</evidence>
<dbReference type="CDD" id="cd07067">
    <property type="entry name" value="HP_PGM_like"/>
    <property type="match status" value="1"/>
</dbReference>
<sequence length="210" mass="23770">MSLSLTGHGVQQAQLVGERLKNRQFTVIISSPLKRAFDTAQAIYNDQPGKPKFFTDARLMEVHMGEFEDKNWNIYKLPKLDGVPYRHRRFPHGESRHDAYLRVSTFIEDLFTEYPVNDSSDVNILIVAHGMVLSEVSNALHSKQKVPWEHIRWHNTAVTTLQLHPTGGLNVLEANDTSHLERLVRQRGGIGSASHDPSQTKLTGYFGKTA</sequence>
<dbReference type="GO" id="GO:0005829">
    <property type="term" value="C:cytosol"/>
    <property type="evidence" value="ECO:0007669"/>
    <property type="project" value="TreeGrafter"/>
</dbReference>
<dbReference type="InterPro" id="IPR013078">
    <property type="entry name" value="His_Pase_superF_clade-1"/>
</dbReference>
<evidence type="ECO:0000313" key="2">
    <source>
        <dbReference type="EMBL" id="KAG2180304.1"/>
    </source>
</evidence>
<dbReference type="OrthoDB" id="354304at2759"/>
<dbReference type="GO" id="GO:0043456">
    <property type="term" value="P:regulation of pentose-phosphate shunt"/>
    <property type="evidence" value="ECO:0007669"/>
    <property type="project" value="TreeGrafter"/>
</dbReference>
<protein>
    <recommendedName>
        <fullName evidence="4">Phosphoglycerate mutase</fullName>
    </recommendedName>
</protein>
<evidence type="ECO:0008006" key="4">
    <source>
        <dbReference type="Google" id="ProtNLM"/>
    </source>
</evidence>
<dbReference type="SUPFAM" id="SSF53254">
    <property type="entry name" value="Phosphoglycerate mutase-like"/>
    <property type="match status" value="1"/>
</dbReference>
<organism evidence="2 3">
    <name type="scientific">Mortierella isabellina</name>
    <name type="common">Filamentous fungus</name>
    <name type="synonym">Umbelopsis isabellina</name>
    <dbReference type="NCBI Taxonomy" id="91625"/>
    <lineage>
        <taxon>Eukaryota</taxon>
        <taxon>Fungi</taxon>
        <taxon>Fungi incertae sedis</taxon>
        <taxon>Mucoromycota</taxon>
        <taxon>Mucoromycotina</taxon>
        <taxon>Umbelopsidomycetes</taxon>
        <taxon>Umbelopsidales</taxon>
        <taxon>Umbelopsidaceae</taxon>
        <taxon>Umbelopsis</taxon>
    </lineage>
</organism>
<dbReference type="AlphaFoldDB" id="A0A8H7PVK6"/>
<dbReference type="EMBL" id="JAEPQZ010000006">
    <property type="protein sequence ID" value="KAG2180304.1"/>
    <property type="molecule type" value="Genomic_DNA"/>
</dbReference>
<dbReference type="InterPro" id="IPR029033">
    <property type="entry name" value="His_PPase_superfam"/>
</dbReference>
<dbReference type="Proteomes" id="UP000654370">
    <property type="component" value="Unassembled WGS sequence"/>
</dbReference>
<dbReference type="GO" id="GO:0045820">
    <property type="term" value="P:negative regulation of glycolytic process"/>
    <property type="evidence" value="ECO:0007669"/>
    <property type="project" value="TreeGrafter"/>
</dbReference>
<gene>
    <name evidence="2" type="ORF">INT43_004093</name>
</gene>